<dbReference type="STRING" id="1220924.W2RUE4"/>
<dbReference type="RefSeq" id="XP_008718124.1">
    <property type="nucleotide sequence ID" value="XM_008719902.1"/>
</dbReference>
<dbReference type="Proteomes" id="UP000030752">
    <property type="component" value="Unassembled WGS sequence"/>
</dbReference>
<protein>
    <recommendedName>
        <fullName evidence="5">Vacuolar membrane protein</fullName>
    </recommendedName>
</protein>
<keyword evidence="4" id="KW-1185">Reference proteome</keyword>
<name>W2RUE4_CYPE1</name>
<evidence type="ECO:0000313" key="3">
    <source>
        <dbReference type="EMBL" id="ETN39339.1"/>
    </source>
</evidence>
<dbReference type="GO" id="GO:0016020">
    <property type="term" value="C:membrane"/>
    <property type="evidence" value="ECO:0007669"/>
    <property type="project" value="TreeGrafter"/>
</dbReference>
<proteinExistence type="predicted"/>
<dbReference type="EMBL" id="KB822721">
    <property type="protein sequence ID" value="ETN39339.1"/>
    <property type="molecule type" value="Genomic_DNA"/>
</dbReference>
<dbReference type="OrthoDB" id="431202at2759"/>
<dbReference type="InterPro" id="IPR022127">
    <property type="entry name" value="STIMATE/YPL162C"/>
</dbReference>
<feature type="region of interest" description="Disordered" evidence="1">
    <location>
        <begin position="267"/>
        <end position="355"/>
    </location>
</feature>
<keyword evidence="2" id="KW-0472">Membrane</keyword>
<sequence>MASPNVTSALVSIATAAATVVTSASTQTTAPASPTSSKHEENNGECRLLGPFAVIVQAALGLLALLSLVYKRWRERPQRPVKVWAFDASKQVFGSALLHLANLLMSMFSSGEFTTSVAKVAVGKVESESEYQPNPCSYYLLNLGIDTTLGIPILICILKVLSVGASYTPLARPPESIKSGHYGSPPKATWWLKQSLIYFAGLVGMKFCVFIIFQLCPWIVQVGDWALRWTEGNEAIQIAFVMLIFPLIMNGIQYYIIDIFIKKKEPADGESEDTEPDTDAHGEQGGLLAGQDHGHGDFTDDDETRKDSADRTTAEAAVGTKESLDAETRQSGDGGGSSSLGSDAERQALADRPRI</sequence>
<dbReference type="Pfam" id="PF12400">
    <property type="entry name" value="STIMATE"/>
    <property type="match status" value="1"/>
</dbReference>
<feature type="transmembrane region" description="Helical" evidence="2">
    <location>
        <begin position="48"/>
        <end position="70"/>
    </location>
</feature>
<accession>W2RUE4</accession>
<reference evidence="3 4" key="1">
    <citation type="submission" date="2013-03" db="EMBL/GenBank/DDBJ databases">
        <title>The Genome Sequence of Phialophora europaea CBS 101466.</title>
        <authorList>
            <consortium name="The Broad Institute Genomics Platform"/>
            <person name="Cuomo C."/>
            <person name="de Hoog S."/>
            <person name="Gorbushina A."/>
            <person name="Walker B."/>
            <person name="Young S.K."/>
            <person name="Zeng Q."/>
            <person name="Gargeya S."/>
            <person name="Fitzgerald M."/>
            <person name="Haas B."/>
            <person name="Abouelleil A."/>
            <person name="Allen A.W."/>
            <person name="Alvarado L."/>
            <person name="Arachchi H.M."/>
            <person name="Berlin A.M."/>
            <person name="Chapman S.B."/>
            <person name="Gainer-Dewar J."/>
            <person name="Goldberg J."/>
            <person name="Griggs A."/>
            <person name="Gujja S."/>
            <person name="Hansen M."/>
            <person name="Howarth C."/>
            <person name="Imamovic A."/>
            <person name="Ireland A."/>
            <person name="Larimer J."/>
            <person name="McCowan C."/>
            <person name="Murphy C."/>
            <person name="Pearson M."/>
            <person name="Poon T.W."/>
            <person name="Priest M."/>
            <person name="Roberts A."/>
            <person name="Saif S."/>
            <person name="Shea T."/>
            <person name="Sisk P."/>
            <person name="Sykes S."/>
            <person name="Wortman J."/>
            <person name="Nusbaum C."/>
            <person name="Birren B."/>
        </authorList>
    </citation>
    <scope>NUCLEOTIDE SEQUENCE [LARGE SCALE GENOMIC DNA]</scope>
    <source>
        <strain evidence="3 4">CBS 101466</strain>
    </source>
</reference>
<feature type="transmembrane region" description="Helical" evidence="2">
    <location>
        <begin position="196"/>
        <end position="220"/>
    </location>
</feature>
<feature type="transmembrane region" description="Helical" evidence="2">
    <location>
        <begin position="235"/>
        <end position="257"/>
    </location>
</feature>
<evidence type="ECO:0000256" key="2">
    <source>
        <dbReference type="SAM" id="Phobius"/>
    </source>
</evidence>
<feature type="compositionally biased region" description="Acidic residues" evidence="1">
    <location>
        <begin position="268"/>
        <end position="277"/>
    </location>
</feature>
<keyword evidence="2" id="KW-0812">Transmembrane</keyword>
<dbReference type="PANTHER" id="PTHR31735">
    <property type="entry name" value="VACUOLAR MEMBRANE PROTEIN YPL162C"/>
    <property type="match status" value="1"/>
</dbReference>
<evidence type="ECO:0000256" key="1">
    <source>
        <dbReference type="SAM" id="MobiDB-lite"/>
    </source>
</evidence>
<evidence type="ECO:0008006" key="5">
    <source>
        <dbReference type="Google" id="ProtNLM"/>
    </source>
</evidence>
<dbReference type="InParanoid" id="W2RUE4"/>
<feature type="compositionally biased region" description="Basic and acidic residues" evidence="1">
    <location>
        <begin position="343"/>
        <end position="355"/>
    </location>
</feature>
<dbReference type="FunCoup" id="W2RUE4">
    <property type="interactions" value="57"/>
</dbReference>
<dbReference type="HOGENOM" id="CLU_040321_0_0_1"/>
<evidence type="ECO:0000313" key="4">
    <source>
        <dbReference type="Proteomes" id="UP000030752"/>
    </source>
</evidence>
<dbReference type="AlphaFoldDB" id="W2RUE4"/>
<feature type="compositionally biased region" description="Basic and acidic residues" evidence="1">
    <location>
        <begin position="292"/>
        <end position="313"/>
    </location>
</feature>
<dbReference type="eggNOG" id="ENOG502S1HE">
    <property type="taxonomic scope" value="Eukaryota"/>
</dbReference>
<keyword evidence="2" id="KW-1133">Transmembrane helix</keyword>
<dbReference type="GeneID" id="19972901"/>
<organism evidence="3 4">
    <name type="scientific">Cyphellophora europaea (strain CBS 101466)</name>
    <name type="common">Phialophora europaea</name>
    <dbReference type="NCBI Taxonomy" id="1220924"/>
    <lineage>
        <taxon>Eukaryota</taxon>
        <taxon>Fungi</taxon>
        <taxon>Dikarya</taxon>
        <taxon>Ascomycota</taxon>
        <taxon>Pezizomycotina</taxon>
        <taxon>Eurotiomycetes</taxon>
        <taxon>Chaetothyriomycetidae</taxon>
        <taxon>Chaetothyriales</taxon>
        <taxon>Cyphellophoraceae</taxon>
        <taxon>Cyphellophora</taxon>
    </lineage>
</organism>
<gene>
    <name evidence="3" type="ORF">HMPREF1541_05562</name>
</gene>
<dbReference type="VEuPathDB" id="FungiDB:HMPREF1541_05562"/>
<dbReference type="PANTHER" id="PTHR31735:SF1">
    <property type="entry name" value="VACUOLAR MEMBRANE PROTEIN YPL162C"/>
    <property type="match status" value="1"/>
</dbReference>